<reference evidence="2 3" key="1">
    <citation type="submission" date="2018-01" db="EMBL/GenBank/DDBJ databases">
        <title>Metagenomic assembled genomes from two thermal pools in the Uzon Caldera, Kamchatka, Russia.</title>
        <authorList>
            <person name="Wilkins L."/>
            <person name="Ettinger C."/>
        </authorList>
    </citation>
    <scope>NUCLEOTIDE SEQUENCE [LARGE SCALE GENOMIC DNA]</scope>
    <source>
        <strain evidence="2">ARK-10</strain>
    </source>
</reference>
<evidence type="ECO:0000259" key="1">
    <source>
        <dbReference type="PROSITE" id="PS51733"/>
    </source>
</evidence>
<dbReference type="InterPro" id="IPR004143">
    <property type="entry name" value="BPL_LPL_catalytic"/>
</dbReference>
<evidence type="ECO:0000313" key="3">
    <source>
        <dbReference type="Proteomes" id="UP000236910"/>
    </source>
</evidence>
<dbReference type="GO" id="GO:0016740">
    <property type="term" value="F:transferase activity"/>
    <property type="evidence" value="ECO:0007669"/>
    <property type="project" value="UniProtKB-KW"/>
</dbReference>
<dbReference type="SUPFAM" id="SSF55681">
    <property type="entry name" value="Class II aaRS and biotin synthetases"/>
    <property type="match status" value="1"/>
</dbReference>
<evidence type="ECO:0000313" key="2">
    <source>
        <dbReference type="EMBL" id="PMP83139.1"/>
    </source>
</evidence>
<name>A0A2J6X7V9_9BACT</name>
<dbReference type="PANTHER" id="PTHR43679:SF2">
    <property type="entry name" value="OCTANOYL-[GCVH]:PROTEIN N-OCTANOYLTRANSFERASE"/>
    <property type="match status" value="1"/>
</dbReference>
<gene>
    <name evidence="2" type="ORF">C0175_02385</name>
</gene>
<accession>A0A2J6X7V9</accession>
<sequence length="251" mass="28750">MAIDEALLIAQANFGTPPVLRVYQFEPPTLSIGYFQSANKEVDFENLKIMGFDFVRRPTGGRAVLHDKELTYSITIAYPNKILEMNLLDSFHFLSKGIIRAIEIMGGNAYFSQSEDREVSSPSCFASPTFSDILMNGKKVVGSAQMRNKFGLLQHGSILYKVDIESIFKCFKLEEKQREKLIEIGKHKISSLSDELRREVGFKDIKETLKKGMEEVLGEKMVESNLTKEELEIAYDLYKNKYNTLEWNFMK</sequence>
<comment type="caution">
    <text evidence="2">The sequence shown here is derived from an EMBL/GenBank/DDBJ whole genome shotgun (WGS) entry which is preliminary data.</text>
</comment>
<dbReference type="Pfam" id="PF21948">
    <property type="entry name" value="LplA-B_cat"/>
    <property type="match status" value="1"/>
</dbReference>
<dbReference type="AlphaFoldDB" id="A0A2J6X7V9"/>
<keyword evidence="2" id="KW-0808">Transferase</keyword>
<feature type="domain" description="BPL/LPL catalytic" evidence="1">
    <location>
        <begin position="14"/>
        <end position="221"/>
    </location>
</feature>
<dbReference type="PANTHER" id="PTHR43679">
    <property type="entry name" value="OCTANOYLTRANSFERASE LIPM-RELATED"/>
    <property type="match status" value="1"/>
</dbReference>
<dbReference type="Proteomes" id="UP000236910">
    <property type="component" value="Unassembled WGS sequence"/>
</dbReference>
<dbReference type="InterPro" id="IPR045864">
    <property type="entry name" value="aa-tRNA-synth_II/BPL/LPL"/>
</dbReference>
<protein>
    <submittedName>
        <fullName evidence="2">Octanoyltransferase</fullName>
    </submittedName>
</protein>
<organism evidence="2 3">
    <name type="scientific">Caldisericum exile</name>
    <dbReference type="NCBI Taxonomy" id="693075"/>
    <lineage>
        <taxon>Bacteria</taxon>
        <taxon>Pseudomonadati</taxon>
        <taxon>Caldisericota/Cryosericota group</taxon>
        <taxon>Caldisericota</taxon>
        <taxon>Caldisericia</taxon>
        <taxon>Caldisericales</taxon>
        <taxon>Caldisericaceae</taxon>
        <taxon>Caldisericum</taxon>
    </lineage>
</organism>
<dbReference type="EMBL" id="PNIX01000134">
    <property type="protein sequence ID" value="PMP83139.1"/>
    <property type="molecule type" value="Genomic_DNA"/>
</dbReference>
<dbReference type="InterPro" id="IPR050664">
    <property type="entry name" value="Octanoyltrans_LipM/LipL"/>
</dbReference>
<dbReference type="PROSITE" id="PS51733">
    <property type="entry name" value="BPL_LPL_CATALYTIC"/>
    <property type="match status" value="1"/>
</dbReference>
<proteinExistence type="predicted"/>
<dbReference type="Gene3D" id="3.30.930.10">
    <property type="entry name" value="Bira Bifunctional Protein, Domain 2"/>
    <property type="match status" value="1"/>
</dbReference>
<dbReference type="CDD" id="cd16443">
    <property type="entry name" value="LplA"/>
    <property type="match status" value="1"/>
</dbReference>